<evidence type="ECO:0000259" key="2">
    <source>
        <dbReference type="Pfam" id="PF17667"/>
    </source>
</evidence>
<dbReference type="Pfam" id="PF17667">
    <property type="entry name" value="Pkinase_fungal"/>
    <property type="match status" value="1"/>
</dbReference>
<dbReference type="GO" id="GO:0004672">
    <property type="term" value="F:protein kinase activity"/>
    <property type="evidence" value="ECO:0007669"/>
    <property type="project" value="InterPro"/>
</dbReference>
<dbReference type="InterPro" id="IPR040976">
    <property type="entry name" value="Pkinase_fungal"/>
</dbReference>
<sequence length="812" mass="90967">MLNKLLCLPYDAWMRAFLPHQQNDADVDDNAFQGLFDGVPLGETEPKMYDPFVKAVNGAGILADFVLAKTSVKPALDDKDGLKVDGGMYPKDCPAVTDERTDWASVEVFIECKPNHNYDPYDDNTKTGFPYSSDRRDALGQITAYASRVFEYQQLTHHFGVVLLGNWARLGRWDRSGVVFSSVFDYKQEPAKLARFFYRVAHASDEARGHDPTATRVVEGSEDYKILQGWAAKAQAYAEDPSLAQKDYVGKQFVDSLNKARAWWRLRVADDKHGVKDFLVGKPTFAAPGVVGRGTRGYIALSISDPGTPFVYLKDCWRVVHDRSELEGDILSNLNAKGVQNIPTALYHGDVADQRTASQDFCTCAKSGCAAEVVVETGVQPTHGGNDIQNTDDNHGESVEGVSAENDTEPKEEAGAGNQPTPKEICRLKTHRHYRLVVKEVGLPLKEFPCGRILVWCIRDAIIAHQDAHNKAKMMHRDISVGNILIIPSTDNDGKTTYQGLLADWELSKRLDDYKKDARHPDRTGTWQFMSVNIQDNPETQVEIADELESFLHVMIYCAIRYLPHTCQNVGDFMHHFFDDGVCVEEAEYTCGALKRMVMDSGELKILSNRPIIFLRRPRNPFSAPITVADVHPINSLFEDLLKRFSARYALVKRNRGKPVSSIEAVLDELRMELDSDAEAREAQSQTSLAGLFTQLPQYIARGFIAASDALLSSSRYLAQMGTKDRSRRPAESPERLYKGIQTHSVFIGLLKSASEELSSKWPGPEDRMPDQLQHDYKPNKQKKTSEKRTAPEAETVGRVSSKRRRVEASRA</sequence>
<dbReference type="EMBL" id="KZ084120">
    <property type="protein sequence ID" value="OSD00227.1"/>
    <property type="molecule type" value="Genomic_DNA"/>
</dbReference>
<evidence type="ECO:0000256" key="1">
    <source>
        <dbReference type="SAM" id="MobiDB-lite"/>
    </source>
</evidence>
<dbReference type="InterPro" id="IPR008266">
    <property type="entry name" value="Tyr_kinase_AS"/>
</dbReference>
<dbReference type="PANTHER" id="PTHR38248">
    <property type="entry name" value="FUNK1 6"/>
    <property type="match status" value="1"/>
</dbReference>
<dbReference type="Gene3D" id="1.10.510.10">
    <property type="entry name" value="Transferase(Phosphotransferase) domain 1"/>
    <property type="match status" value="1"/>
</dbReference>
<dbReference type="SUPFAM" id="SSF56112">
    <property type="entry name" value="Protein kinase-like (PK-like)"/>
    <property type="match status" value="1"/>
</dbReference>
<evidence type="ECO:0000313" key="4">
    <source>
        <dbReference type="Proteomes" id="UP000193067"/>
    </source>
</evidence>
<keyword evidence="4" id="KW-1185">Reference proteome</keyword>
<feature type="compositionally biased region" description="Basic and acidic residues" evidence="1">
    <location>
        <begin position="758"/>
        <end position="792"/>
    </location>
</feature>
<name>A0A1Y2IGL4_TRAC3</name>
<dbReference type="InterPro" id="IPR011009">
    <property type="entry name" value="Kinase-like_dom_sf"/>
</dbReference>
<dbReference type="PROSITE" id="PS00109">
    <property type="entry name" value="PROTEIN_KINASE_TYR"/>
    <property type="match status" value="1"/>
</dbReference>
<feature type="region of interest" description="Disordered" evidence="1">
    <location>
        <begin position="758"/>
        <end position="812"/>
    </location>
</feature>
<dbReference type="PANTHER" id="PTHR38248:SF2">
    <property type="entry name" value="FUNK1 11"/>
    <property type="match status" value="1"/>
</dbReference>
<feature type="domain" description="Fungal-type protein kinase" evidence="2">
    <location>
        <begin position="133"/>
        <end position="557"/>
    </location>
</feature>
<gene>
    <name evidence="3" type="ORF">PYCCODRAFT_1393834</name>
</gene>
<dbReference type="AlphaFoldDB" id="A0A1Y2IGL4"/>
<proteinExistence type="predicted"/>
<organism evidence="3 4">
    <name type="scientific">Trametes coccinea (strain BRFM310)</name>
    <name type="common">Pycnoporus coccineus</name>
    <dbReference type="NCBI Taxonomy" id="1353009"/>
    <lineage>
        <taxon>Eukaryota</taxon>
        <taxon>Fungi</taxon>
        <taxon>Dikarya</taxon>
        <taxon>Basidiomycota</taxon>
        <taxon>Agaricomycotina</taxon>
        <taxon>Agaricomycetes</taxon>
        <taxon>Polyporales</taxon>
        <taxon>Polyporaceae</taxon>
        <taxon>Trametes</taxon>
    </lineage>
</organism>
<reference evidence="3 4" key="1">
    <citation type="journal article" date="2015" name="Biotechnol. Biofuels">
        <title>Enhanced degradation of softwood versus hardwood by the white-rot fungus Pycnoporus coccineus.</title>
        <authorList>
            <person name="Couturier M."/>
            <person name="Navarro D."/>
            <person name="Chevret D."/>
            <person name="Henrissat B."/>
            <person name="Piumi F."/>
            <person name="Ruiz-Duenas F.J."/>
            <person name="Martinez A.T."/>
            <person name="Grigoriev I.V."/>
            <person name="Riley R."/>
            <person name="Lipzen A."/>
            <person name="Berrin J.G."/>
            <person name="Master E.R."/>
            <person name="Rosso M.N."/>
        </authorList>
    </citation>
    <scope>NUCLEOTIDE SEQUENCE [LARGE SCALE GENOMIC DNA]</scope>
    <source>
        <strain evidence="3 4">BRFM310</strain>
    </source>
</reference>
<dbReference type="OrthoDB" id="2739517at2759"/>
<accession>A0A1Y2IGL4</accession>
<protein>
    <recommendedName>
        <fullName evidence="2">Fungal-type protein kinase domain-containing protein</fullName>
    </recommendedName>
</protein>
<feature type="region of interest" description="Disordered" evidence="1">
    <location>
        <begin position="380"/>
        <end position="423"/>
    </location>
</feature>
<evidence type="ECO:0000313" key="3">
    <source>
        <dbReference type="EMBL" id="OSD00227.1"/>
    </source>
</evidence>
<dbReference type="Proteomes" id="UP000193067">
    <property type="component" value="Unassembled WGS sequence"/>
</dbReference>